<protein>
    <recommendedName>
        <fullName evidence="3">AB hydrolase-1 domain-containing protein</fullName>
    </recommendedName>
</protein>
<evidence type="ECO:0000259" key="3">
    <source>
        <dbReference type="Pfam" id="PF00561"/>
    </source>
</evidence>
<gene>
    <name evidence="4" type="ORF">N0V93_006085</name>
</gene>
<dbReference type="PANTHER" id="PTHR43329">
    <property type="entry name" value="EPOXIDE HYDROLASE"/>
    <property type="match status" value="1"/>
</dbReference>
<dbReference type="Proteomes" id="UP001140453">
    <property type="component" value="Unassembled WGS sequence"/>
</dbReference>
<dbReference type="AlphaFoldDB" id="A0A9W9CV92"/>
<comment type="similarity">
    <text evidence="2">Belongs to the AB hydrolase superfamily. Epoxide hydrolase family.</text>
</comment>
<dbReference type="GO" id="GO:0016787">
    <property type="term" value="F:hydrolase activity"/>
    <property type="evidence" value="ECO:0007669"/>
    <property type="project" value="UniProtKB-KW"/>
</dbReference>
<proteinExistence type="inferred from homology"/>
<evidence type="ECO:0000256" key="2">
    <source>
        <dbReference type="ARBA" id="ARBA00038334"/>
    </source>
</evidence>
<dbReference type="Gene3D" id="3.40.50.1820">
    <property type="entry name" value="alpha/beta hydrolase"/>
    <property type="match status" value="1"/>
</dbReference>
<comment type="caution">
    <text evidence="4">The sequence shown here is derived from an EMBL/GenBank/DDBJ whole genome shotgun (WGS) entry which is preliminary data.</text>
</comment>
<organism evidence="4 5">
    <name type="scientific">Gnomoniopsis smithogilvyi</name>
    <dbReference type="NCBI Taxonomy" id="1191159"/>
    <lineage>
        <taxon>Eukaryota</taxon>
        <taxon>Fungi</taxon>
        <taxon>Dikarya</taxon>
        <taxon>Ascomycota</taxon>
        <taxon>Pezizomycotina</taxon>
        <taxon>Sordariomycetes</taxon>
        <taxon>Sordariomycetidae</taxon>
        <taxon>Diaporthales</taxon>
        <taxon>Gnomoniaceae</taxon>
        <taxon>Gnomoniopsis</taxon>
    </lineage>
</organism>
<reference evidence="4" key="1">
    <citation type="submission" date="2022-10" db="EMBL/GenBank/DDBJ databases">
        <title>Tapping the CABI collections for fungal endophytes: first genome assemblies for Collariella, Neodidymelliopsis, Ascochyta clinopodiicola, Didymella pomorum, Didymosphaeria variabile, Neocosmospora piperis and Neocucurbitaria cava.</title>
        <authorList>
            <person name="Hill R."/>
        </authorList>
    </citation>
    <scope>NUCLEOTIDE SEQUENCE</scope>
    <source>
        <strain evidence="4">IMI 355082</strain>
    </source>
</reference>
<keyword evidence="1" id="KW-0378">Hydrolase</keyword>
<evidence type="ECO:0000256" key="1">
    <source>
        <dbReference type="ARBA" id="ARBA00022801"/>
    </source>
</evidence>
<dbReference type="PRINTS" id="PR00412">
    <property type="entry name" value="EPOXHYDRLASE"/>
</dbReference>
<dbReference type="EMBL" id="JAPEVB010000004">
    <property type="protein sequence ID" value="KAJ4388626.1"/>
    <property type="molecule type" value="Genomic_DNA"/>
</dbReference>
<keyword evidence="5" id="KW-1185">Reference proteome</keyword>
<evidence type="ECO:0000313" key="5">
    <source>
        <dbReference type="Proteomes" id="UP001140453"/>
    </source>
</evidence>
<feature type="domain" description="AB hydrolase-1" evidence="3">
    <location>
        <begin position="33"/>
        <end position="157"/>
    </location>
</feature>
<dbReference type="InterPro" id="IPR000639">
    <property type="entry name" value="Epox_hydrolase-like"/>
</dbReference>
<sequence length="300" mass="33822">MFSNFEPISVTTQTSPEVTIRGLRSSNTSSQLPPLLLLHGFPQTLHIWHRVAPQLTDAFSVVVLDLRGYGSSSKPANDVTQYAKSAMARDCAVVMEQLGYKSFYLCGHDRGGRVGHKLCVDYPDRVKKAIFLDICPTLAMYEATDFDFASAYFHWYFLIQKSPLPESMILGNSRGVAEMFMGGRQANGLDIFEKDCFEEYVKALSDPDTVHSMCQDYRAAATLDMEEQRKDIAQGRQIKCPLRVLWGKYGVVEKSFDALSEWRKVTDEEVSVDGQAVESGHYIPEQVPEEVISSIRDFFK</sequence>
<accession>A0A9W9CV92</accession>
<dbReference type="Pfam" id="PF00561">
    <property type="entry name" value="Abhydrolase_1"/>
    <property type="match status" value="1"/>
</dbReference>
<dbReference type="OrthoDB" id="408373at2759"/>
<evidence type="ECO:0000313" key="4">
    <source>
        <dbReference type="EMBL" id="KAJ4388626.1"/>
    </source>
</evidence>
<dbReference type="InterPro" id="IPR000073">
    <property type="entry name" value="AB_hydrolase_1"/>
</dbReference>
<dbReference type="SUPFAM" id="SSF53474">
    <property type="entry name" value="alpha/beta-Hydrolases"/>
    <property type="match status" value="1"/>
</dbReference>
<name>A0A9W9CV92_9PEZI</name>
<dbReference type="PRINTS" id="PR00111">
    <property type="entry name" value="ABHYDROLASE"/>
</dbReference>
<dbReference type="InterPro" id="IPR029058">
    <property type="entry name" value="AB_hydrolase_fold"/>
</dbReference>